<dbReference type="EMBL" id="UINC01094878">
    <property type="protein sequence ID" value="SVC50491.1"/>
    <property type="molecule type" value="Genomic_DNA"/>
</dbReference>
<feature type="compositionally biased region" description="Gly residues" evidence="4">
    <location>
        <begin position="11"/>
        <end position="21"/>
    </location>
</feature>
<keyword evidence="3" id="KW-0342">GTP-binding</keyword>
<comment type="similarity">
    <text evidence="1">Belongs to the TRAFAC class OBG-HflX-like GTPase superfamily. OBG GTPase family.</text>
</comment>
<dbReference type="InterPro" id="IPR006169">
    <property type="entry name" value="GTP1_OBG_dom"/>
</dbReference>
<dbReference type="NCBIfam" id="NF008956">
    <property type="entry name" value="PRK12299.1"/>
    <property type="match status" value="1"/>
</dbReference>
<evidence type="ECO:0000256" key="4">
    <source>
        <dbReference type="SAM" id="MobiDB-lite"/>
    </source>
</evidence>
<evidence type="ECO:0000256" key="2">
    <source>
        <dbReference type="ARBA" id="ARBA00022741"/>
    </source>
</evidence>
<dbReference type="PANTHER" id="PTHR11702:SF31">
    <property type="entry name" value="MITOCHONDRIAL RIBOSOME-ASSOCIATED GTPASE 2"/>
    <property type="match status" value="1"/>
</dbReference>
<protein>
    <recommendedName>
        <fullName evidence="8">OBG-type G domain-containing protein</fullName>
    </recommendedName>
</protein>
<dbReference type="GO" id="GO:0005525">
    <property type="term" value="F:GTP binding"/>
    <property type="evidence" value="ECO:0007669"/>
    <property type="project" value="UniProtKB-KW"/>
</dbReference>
<dbReference type="InterPro" id="IPR027417">
    <property type="entry name" value="P-loop_NTPase"/>
</dbReference>
<dbReference type="PIRSF" id="PIRSF002401">
    <property type="entry name" value="GTP_bd_Obg/CgtA"/>
    <property type="match status" value="1"/>
</dbReference>
<evidence type="ECO:0000313" key="7">
    <source>
        <dbReference type="EMBL" id="SVC50491.1"/>
    </source>
</evidence>
<dbReference type="InterPro" id="IPR036726">
    <property type="entry name" value="GTP1_OBG_dom_sf"/>
</dbReference>
<dbReference type="AlphaFoldDB" id="A0A382MT28"/>
<feature type="region of interest" description="Disordered" evidence="4">
    <location>
        <begin position="1"/>
        <end position="21"/>
    </location>
</feature>
<dbReference type="PROSITE" id="PS51710">
    <property type="entry name" value="G_OBG"/>
    <property type="match status" value="1"/>
</dbReference>
<evidence type="ECO:0000256" key="3">
    <source>
        <dbReference type="ARBA" id="ARBA00023134"/>
    </source>
</evidence>
<dbReference type="PRINTS" id="PR00326">
    <property type="entry name" value="GTP1OBG"/>
</dbReference>
<dbReference type="Gene3D" id="3.40.50.300">
    <property type="entry name" value="P-loop containing nucleotide triphosphate hydrolases"/>
    <property type="match status" value="1"/>
</dbReference>
<dbReference type="Pfam" id="PF01018">
    <property type="entry name" value="GTP1_OBG"/>
    <property type="match status" value="2"/>
</dbReference>
<dbReference type="PROSITE" id="PS51883">
    <property type="entry name" value="OBG"/>
    <property type="match status" value="1"/>
</dbReference>
<dbReference type="InterPro" id="IPR006073">
    <property type="entry name" value="GTP-bd"/>
</dbReference>
<evidence type="ECO:0000259" key="6">
    <source>
        <dbReference type="PROSITE" id="PS51883"/>
    </source>
</evidence>
<organism evidence="7">
    <name type="scientific">marine metagenome</name>
    <dbReference type="NCBI Taxonomy" id="408172"/>
    <lineage>
        <taxon>unclassified sequences</taxon>
        <taxon>metagenomes</taxon>
        <taxon>ecological metagenomes</taxon>
    </lineage>
</organism>
<sequence>FSHEPFKPKGGPCGGDGGRGGDVILQADHDINNLIAQFYSPHLYAKDGRPGEGKGKTGRGGKKLIVKVPCGTLVWKLPPPKPTAEEQDVLMHRSLSQAKALEINLEIVPEESPETEPQEPEVIADLTEHGQQFVLCAGGRGGKGNMHFTTSTRQAPRFAQDGETGEEGHYRFELRLLAEIGLVGYPNAGKSTLLGAISAAQPKIAAYPFTTLHPNIGIVELADYSRLTVCDIPGIIEGAHDNVGLGHAFLRHILRCRVLVLLIDMAGTDEREPWDDYEQLLTELELYDPTLLNRPRLVAANKMDETPALGKLKEFRAKLAQVDIVEISAAFDLGLEELKNKMQQVVAATHED</sequence>
<dbReference type="PANTHER" id="PTHR11702">
    <property type="entry name" value="DEVELOPMENTALLY REGULATED GTP-BINDING PROTEIN-RELATED"/>
    <property type="match status" value="1"/>
</dbReference>
<dbReference type="GO" id="GO:0000287">
    <property type="term" value="F:magnesium ion binding"/>
    <property type="evidence" value="ECO:0007669"/>
    <property type="project" value="InterPro"/>
</dbReference>
<dbReference type="InterPro" id="IPR045086">
    <property type="entry name" value="OBG_GTPase"/>
</dbReference>
<dbReference type="SUPFAM" id="SSF82051">
    <property type="entry name" value="Obg GTP-binding protein N-terminal domain"/>
    <property type="match status" value="1"/>
</dbReference>
<dbReference type="InterPro" id="IPR031167">
    <property type="entry name" value="G_OBG"/>
</dbReference>
<dbReference type="InterPro" id="IPR014100">
    <property type="entry name" value="GTP-bd_Obg/CgtA"/>
</dbReference>
<dbReference type="SUPFAM" id="SSF52540">
    <property type="entry name" value="P-loop containing nucleoside triphosphate hydrolases"/>
    <property type="match status" value="1"/>
</dbReference>
<feature type="domain" description="OBG-type G" evidence="5">
    <location>
        <begin position="178"/>
        <end position="347"/>
    </location>
</feature>
<dbReference type="Pfam" id="PF01926">
    <property type="entry name" value="MMR_HSR1"/>
    <property type="match status" value="1"/>
</dbReference>
<evidence type="ECO:0008006" key="8">
    <source>
        <dbReference type="Google" id="ProtNLM"/>
    </source>
</evidence>
<dbReference type="HAMAP" id="MF_01454">
    <property type="entry name" value="GTPase_Obg"/>
    <property type="match status" value="1"/>
</dbReference>
<name>A0A382MT28_9ZZZZ</name>
<gene>
    <name evidence="7" type="ORF">METZ01_LOCUS303345</name>
</gene>
<reference evidence="7" key="1">
    <citation type="submission" date="2018-05" db="EMBL/GenBank/DDBJ databases">
        <authorList>
            <person name="Lanie J.A."/>
            <person name="Ng W.-L."/>
            <person name="Kazmierczak K.M."/>
            <person name="Andrzejewski T.M."/>
            <person name="Davidsen T.M."/>
            <person name="Wayne K.J."/>
            <person name="Tettelin H."/>
            <person name="Glass J.I."/>
            <person name="Rusch D."/>
            <person name="Podicherti R."/>
            <person name="Tsui H.-C.T."/>
            <person name="Winkler M.E."/>
        </authorList>
    </citation>
    <scope>NUCLEOTIDE SEQUENCE</scope>
</reference>
<keyword evidence="2" id="KW-0547">Nucleotide-binding</keyword>
<accession>A0A382MT28</accession>
<dbReference type="GO" id="GO:0003924">
    <property type="term" value="F:GTPase activity"/>
    <property type="evidence" value="ECO:0007669"/>
    <property type="project" value="InterPro"/>
</dbReference>
<proteinExistence type="inferred from homology"/>
<feature type="non-terminal residue" evidence="7">
    <location>
        <position position="1"/>
    </location>
</feature>
<feature type="domain" description="Obg" evidence="6">
    <location>
        <begin position="1"/>
        <end position="177"/>
    </location>
</feature>
<evidence type="ECO:0000259" key="5">
    <source>
        <dbReference type="PROSITE" id="PS51710"/>
    </source>
</evidence>
<dbReference type="CDD" id="cd01898">
    <property type="entry name" value="Obg"/>
    <property type="match status" value="1"/>
</dbReference>
<dbReference type="Gene3D" id="2.70.210.12">
    <property type="entry name" value="GTP1/OBG domain"/>
    <property type="match status" value="1"/>
</dbReference>
<evidence type="ECO:0000256" key="1">
    <source>
        <dbReference type="ARBA" id="ARBA00007699"/>
    </source>
</evidence>